<dbReference type="OrthoDB" id="7875785at2"/>
<evidence type="ECO:0000313" key="3">
    <source>
        <dbReference type="Proteomes" id="UP000199167"/>
    </source>
</evidence>
<name>A0A1I0RX54_9RHOB</name>
<accession>A0A1I0RX54</accession>
<dbReference type="Proteomes" id="UP000199167">
    <property type="component" value="Unassembled WGS sequence"/>
</dbReference>
<proteinExistence type="predicted"/>
<feature type="chain" id="PRO_5011732697" description="Tat (Twin-arginine translocation) pathway signal sequence" evidence="1">
    <location>
        <begin position="21"/>
        <end position="159"/>
    </location>
</feature>
<sequence>MKRRSFLTALGAAIAMPVLPSLPAAQVASFNRYTYGLAVFHARTRAHVSARGIAHCLKVSVPQAEAMIAEMARNGLVKPVFGGPNVRAVSNILKPDTWGLDKAARQARAQVRKDRIAPPRTAHKSLTLETDLSRLIAHLRQVCRDQGMTLSPRCTGAIA</sequence>
<organism evidence="2 3">
    <name type="scientific">Cognatiyoonia koreensis</name>
    <dbReference type="NCBI Taxonomy" id="364200"/>
    <lineage>
        <taxon>Bacteria</taxon>
        <taxon>Pseudomonadati</taxon>
        <taxon>Pseudomonadota</taxon>
        <taxon>Alphaproteobacteria</taxon>
        <taxon>Rhodobacterales</taxon>
        <taxon>Paracoccaceae</taxon>
        <taxon>Cognatiyoonia</taxon>
    </lineage>
</organism>
<keyword evidence="1" id="KW-0732">Signal</keyword>
<evidence type="ECO:0000313" key="2">
    <source>
        <dbReference type="EMBL" id="SEW46011.1"/>
    </source>
</evidence>
<gene>
    <name evidence="2" type="ORF">SAMN04488515_3426</name>
</gene>
<dbReference type="STRING" id="364200.SAMN04488515_3426"/>
<reference evidence="2 3" key="1">
    <citation type="submission" date="2016-10" db="EMBL/GenBank/DDBJ databases">
        <authorList>
            <person name="de Groot N.N."/>
        </authorList>
    </citation>
    <scope>NUCLEOTIDE SEQUENCE [LARGE SCALE GENOMIC DNA]</scope>
    <source>
        <strain evidence="2 3">DSM 17925</strain>
    </source>
</reference>
<evidence type="ECO:0000256" key="1">
    <source>
        <dbReference type="SAM" id="SignalP"/>
    </source>
</evidence>
<keyword evidence="3" id="KW-1185">Reference proteome</keyword>
<dbReference type="EMBL" id="FOIZ01000002">
    <property type="protein sequence ID" value="SEW46011.1"/>
    <property type="molecule type" value="Genomic_DNA"/>
</dbReference>
<dbReference type="RefSeq" id="WP_089997057.1">
    <property type="nucleotide sequence ID" value="NZ_FOIZ01000002.1"/>
</dbReference>
<protein>
    <recommendedName>
        <fullName evidence="4">Tat (Twin-arginine translocation) pathway signal sequence</fullName>
    </recommendedName>
</protein>
<dbReference type="AlphaFoldDB" id="A0A1I0RX54"/>
<feature type="signal peptide" evidence="1">
    <location>
        <begin position="1"/>
        <end position="20"/>
    </location>
</feature>
<evidence type="ECO:0008006" key="4">
    <source>
        <dbReference type="Google" id="ProtNLM"/>
    </source>
</evidence>